<sequence length="243" mass="27301">MSIITKLPCEIINAVLRHVGSLQNLSSALLTCRHVYSSFQENPHVAVDILQRQIAPELLPYAVSVMEASRLGPRTDPTVQALLDKLNRELHTASQEAQELQRRALASQLATMPFPLLSQMSHIHDVIHSFVTAFSASAWTLLSSRIVPAHSGEGVSLSPKEYIRFCRAFYRMELYFRLFPHSDSLDEETSSGAPFLRMFPAWENEAIGCVQDFLELQFSKGAIVLLALMLIVFLLIFHANYDS</sequence>
<feature type="transmembrane region" description="Helical" evidence="1">
    <location>
        <begin position="222"/>
        <end position="241"/>
    </location>
</feature>
<evidence type="ECO:0000313" key="3">
    <source>
        <dbReference type="Proteomes" id="UP000031575"/>
    </source>
</evidence>
<dbReference type="EMBL" id="AWTV01000003">
    <property type="protein sequence ID" value="KIH94844.1"/>
    <property type="molecule type" value="Genomic_DNA"/>
</dbReference>
<reference evidence="2 3" key="1">
    <citation type="journal article" date="2014" name="BMC Genomics">
        <title>Comparative genomics of the major fungal agents of human and animal Sporotrichosis: Sporothrix schenckii and Sporothrix brasiliensis.</title>
        <authorList>
            <person name="Teixeira M.M."/>
            <person name="de Almeida L.G."/>
            <person name="Kubitschek-Barreira P."/>
            <person name="Alves F.L."/>
            <person name="Kioshima E.S."/>
            <person name="Abadio A.K."/>
            <person name="Fernandes L."/>
            <person name="Derengowski L.S."/>
            <person name="Ferreira K.S."/>
            <person name="Souza R.C."/>
            <person name="Ruiz J.C."/>
            <person name="de Andrade N.C."/>
            <person name="Paes H.C."/>
            <person name="Nicola A.M."/>
            <person name="Albuquerque P."/>
            <person name="Gerber A.L."/>
            <person name="Martins V.P."/>
            <person name="Peconick L.D."/>
            <person name="Neto A.V."/>
            <person name="Chaucanez C.B."/>
            <person name="Silva P.A."/>
            <person name="Cunha O.L."/>
            <person name="de Oliveira F.F."/>
            <person name="dos Santos T.C."/>
            <person name="Barros A.L."/>
            <person name="Soares M.A."/>
            <person name="de Oliveira L.M."/>
            <person name="Marini M.M."/>
            <person name="Villalobos-Duno H."/>
            <person name="Cunha M.M."/>
            <person name="de Hoog S."/>
            <person name="da Silveira J.F."/>
            <person name="Henrissat B."/>
            <person name="Nino-Vega G.A."/>
            <person name="Cisalpino P.S."/>
            <person name="Mora-Montes H.M."/>
            <person name="Almeida S.R."/>
            <person name="Stajich J.E."/>
            <person name="Lopes-Bezerra L.M."/>
            <person name="Vasconcelos A.T."/>
            <person name="Felipe M.S."/>
        </authorList>
    </citation>
    <scope>NUCLEOTIDE SEQUENCE [LARGE SCALE GENOMIC DNA]</scope>
    <source>
        <strain evidence="2 3">5110</strain>
    </source>
</reference>
<protein>
    <recommendedName>
        <fullName evidence="4">F-box domain-containing protein</fullName>
    </recommendedName>
</protein>
<dbReference type="HOGENOM" id="CLU_074859_0_0_1"/>
<gene>
    <name evidence="2" type="ORF">SPBR_03847</name>
</gene>
<name>A0A0C2F7A2_9PEZI</name>
<keyword evidence="1" id="KW-0812">Transmembrane</keyword>
<accession>A0A0C2F7A2</accession>
<dbReference type="Proteomes" id="UP000031575">
    <property type="component" value="Unassembled WGS sequence"/>
</dbReference>
<evidence type="ECO:0000313" key="2">
    <source>
        <dbReference type="EMBL" id="KIH94844.1"/>
    </source>
</evidence>
<keyword evidence="3" id="KW-1185">Reference proteome</keyword>
<proteinExistence type="predicted"/>
<dbReference type="VEuPathDB" id="FungiDB:SPBR_03847"/>
<dbReference type="OrthoDB" id="5427059at2759"/>
<dbReference type="AlphaFoldDB" id="A0A0C2F7A2"/>
<keyword evidence="1" id="KW-1133">Transmembrane helix</keyword>
<evidence type="ECO:0008006" key="4">
    <source>
        <dbReference type="Google" id="ProtNLM"/>
    </source>
</evidence>
<dbReference type="RefSeq" id="XP_040622854.1">
    <property type="nucleotide sequence ID" value="XM_040762137.1"/>
</dbReference>
<keyword evidence="1" id="KW-0472">Membrane</keyword>
<evidence type="ECO:0000256" key="1">
    <source>
        <dbReference type="SAM" id="Phobius"/>
    </source>
</evidence>
<dbReference type="GeneID" id="63677058"/>
<comment type="caution">
    <text evidence="2">The sequence shown here is derived from an EMBL/GenBank/DDBJ whole genome shotgun (WGS) entry which is preliminary data.</text>
</comment>
<organism evidence="2 3">
    <name type="scientific">Sporothrix brasiliensis 5110</name>
    <dbReference type="NCBI Taxonomy" id="1398154"/>
    <lineage>
        <taxon>Eukaryota</taxon>
        <taxon>Fungi</taxon>
        <taxon>Dikarya</taxon>
        <taxon>Ascomycota</taxon>
        <taxon>Pezizomycotina</taxon>
        <taxon>Sordariomycetes</taxon>
        <taxon>Sordariomycetidae</taxon>
        <taxon>Ophiostomatales</taxon>
        <taxon>Ophiostomataceae</taxon>
        <taxon>Sporothrix</taxon>
    </lineage>
</organism>